<dbReference type="Proteomes" id="UP001383192">
    <property type="component" value="Unassembled WGS sequence"/>
</dbReference>
<sequence length="151" mass="16262">MGVASPSSQATPKASSQFLKKWVEEDVGYDSGREDTKRGELVTKVKKKKKLQKLLFYEQSSFIRPPPSKAPIGLGLDSLPPRNQSTIVYATPSKPVLCAVDPLGSPSPIMSLPPLLSATCITSKPHGGNVLPASHVSPRMLCSPLLMLLLR</sequence>
<name>A0AAW0DF49_9AGAR</name>
<reference evidence="1 2" key="1">
    <citation type="submission" date="2024-01" db="EMBL/GenBank/DDBJ databases">
        <title>A draft genome for a cacao thread blight-causing isolate of Paramarasmius palmivorus.</title>
        <authorList>
            <person name="Baruah I.K."/>
            <person name="Bukari Y."/>
            <person name="Amoako-Attah I."/>
            <person name="Meinhardt L.W."/>
            <person name="Bailey B.A."/>
            <person name="Cohen S.P."/>
        </authorList>
    </citation>
    <scope>NUCLEOTIDE SEQUENCE [LARGE SCALE GENOMIC DNA]</scope>
    <source>
        <strain evidence="1 2">GH-12</strain>
    </source>
</reference>
<organism evidence="1 2">
    <name type="scientific">Paramarasmius palmivorus</name>
    <dbReference type="NCBI Taxonomy" id="297713"/>
    <lineage>
        <taxon>Eukaryota</taxon>
        <taxon>Fungi</taxon>
        <taxon>Dikarya</taxon>
        <taxon>Basidiomycota</taxon>
        <taxon>Agaricomycotina</taxon>
        <taxon>Agaricomycetes</taxon>
        <taxon>Agaricomycetidae</taxon>
        <taxon>Agaricales</taxon>
        <taxon>Marasmiineae</taxon>
        <taxon>Marasmiaceae</taxon>
        <taxon>Paramarasmius</taxon>
    </lineage>
</organism>
<accession>A0AAW0DF49</accession>
<protein>
    <submittedName>
        <fullName evidence="1">Uncharacterized protein</fullName>
    </submittedName>
</protein>
<proteinExistence type="predicted"/>
<evidence type="ECO:0000313" key="2">
    <source>
        <dbReference type="Proteomes" id="UP001383192"/>
    </source>
</evidence>
<keyword evidence="2" id="KW-1185">Reference proteome</keyword>
<gene>
    <name evidence="1" type="ORF">VNI00_005291</name>
</gene>
<dbReference type="EMBL" id="JAYKXP010000015">
    <property type="protein sequence ID" value="KAK7049861.1"/>
    <property type="molecule type" value="Genomic_DNA"/>
</dbReference>
<dbReference type="AlphaFoldDB" id="A0AAW0DF49"/>
<evidence type="ECO:0000313" key="1">
    <source>
        <dbReference type="EMBL" id="KAK7049861.1"/>
    </source>
</evidence>
<comment type="caution">
    <text evidence="1">The sequence shown here is derived from an EMBL/GenBank/DDBJ whole genome shotgun (WGS) entry which is preliminary data.</text>
</comment>